<dbReference type="STRING" id="443144.GM21_0799"/>
<gene>
    <name evidence="3" type="ordered locus">GM21_0799</name>
</gene>
<evidence type="ECO:0000259" key="1">
    <source>
        <dbReference type="Pfam" id="PF24390"/>
    </source>
</evidence>
<dbReference type="KEGG" id="gem:GM21_0799"/>
<feature type="domain" description="PRTase associated wHTH" evidence="2">
    <location>
        <begin position="327"/>
        <end position="405"/>
    </location>
</feature>
<dbReference type="HOGENOM" id="CLU_036712_0_0_7"/>
<dbReference type="Pfam" id="PF24390">
    <property type="entry name" value="PRTase-CE"/>
    <property type="match status" value="1"/>
</dbReference>
<dbReference type="OrthoDB" id="5520868at2"/>
<protein>
    <submittedName>
        <fullName evidence="3">Uncharacterized protein</fullName>
    </submittedName>
</protein>
<name>C6E133_GEOSM</name>
<dbReference type="eggNOG" id="COG1040">
    <property type="taxonomic scope" value="Bacteria"/>
</dbReference>
<proteinExistence type="predicted"/>
<evidence type="ECO:0000313" key="3">
    <source>
        <dbReference type="EMBL" id="ACT16873.1"/>
    </source>
</evidence>
<reference evidence="3" key="1">
    <citation type="submission" date="2009-07" db="EMBL/GenBank/DDBJ databases">
        <title>Complete sequence of Geobacter sp. M21.</title>
        <authorList>
            <consortium name="US DOE Joint Genome Institute"/>
            <person name="Lucas S."/>
            <person name="Copeland A."/>
            <person name="Lapidus A."/>
            <person name="Glavina del Rio T."/>
            <person name="Dalin E."/>
            <person name="Tice H."/>
            <person name="Bruce D."/>
            <person name="Goodwin L."/>
            <person name="Pitluck S."/>
            <person name="Saunders E."/>
            <person name="Brettin T."/>
            <person name="Detter J.C."/>
            <person name="Han C."/>
            <person name="Larimer F."/>
            <person name="Land M."/>
            <person name="Hauser L."/>
            <person name="Kyrpides N."/>
            <person name="Ovchinnikova G."/>
            <person name="Lovley D."/>
        </authorList>
    </citation>
    <scope>NUCLEOTIDE SEQUENCE [LARGE SCALE GENOMIC DNA]</scope>
    <source>
        <strain evidence="3">M21</strain>
    </source>
</reference>
<organism evidence="3">
    <name type="scientific">Geobacter sp. (strain M21)</name>
    <dbReference type="NCBI Taxonomy" id="443144"/>
    <lineage>
        <taxon>Bacteria</taxon>
        <taxon>Pseudomonadati</taxon>
        <taxon>Thermodesulfobacteriota</taxon>
        <taxon>Desulfuromonadia</taxon>
        <taxon>Geobacterales</taxon>
        <taxon>Geobacteraceae</taxon>
        <taxon>Geobacter</taxon>
    </lineage>
</organism>
<accession>C6E133</accession>
<dbReference type="EMBL" id="CP001661">
    <property type="protein sequence ID" value="ACT16873.1"/>
    <property type="molecule type" value="Genomic_DNA"/>
</dbReference>
<dbReference type="AlphaFoldDB" id="C6E133"/>
<dbReference type="Pfam" id="PF24409">
    <property type="entry name" value="wHTH-PRTase_assc"/>
    <property type="match status" value="1"/>
</dbReference>
<dbReference type="InterPro" id="IPR056920">
    <property type="entry name" value="PRTase-CE"/>
</dbReference>
<feature type="domain" description="PRTase-CE" evidence="1">
    <location>
        <begin position="12"/>
        <end position="273"/>
    </location>
</feature>
<evidence type="ECO:0000259" key="2">
    <source>
        <dbReference type="Pfam" id="PF24409"/>
    </source>
</evidence>
<sequence>MHQLSPLDIPLVNSWLNQFDTADRYIAIRFLLSLKYVSFEEFEEFIQSSVTQLVTDIITSTGEKRPIALFPVYRDTATEFNTEKEKKLANDSAGRIGHALVNLQRQLGRKVEVSPRKASMVSSKVRHLVFVDDCIGSGDRFISFWKNSVPKYMKSWISRGWCKVWIVAYAVHSKGLKKIIRNIRCVGVDHFVTNYLIEKSSLLDNGNIENLLKLYGARTSKKNASLGYGKQAMPIVFQHGCPNNAPGILWAPGGKNPEGVISIKNKRWAALFPERGIPVELYPLFQSDLKVDNLPELLWSSGQYRLALSFIESVDFPRKSPNTFIILTILALLSSGSSPDKIKNILMMTEVEFSTEFKKLVEFQLCDNTGQVTSFGKDVLKRNKRIKYKKSLEKQYEIYYPSTFMGLQREV</sequence>
<dbReference type="InterPro" id="IPR057055">
    <property type="entry name" value="wHTH-PRTase_assoc"/>
</dbReference>